<evidence type="ECO:0000256" key="1">
    <source>
        <dbReference type="SAM" id="SignalP"/>
    </source>
</evidence>
<dbReference type="RefSeq" id="WP_191007345.1">
    <property type="nucleotide sequence ID" value="NZ_JACXAD010000046.1"/>
</dbReference>
<organism evidence="3 4">
    <name type="scientific">Hymenobacter montanus</name>
    <dbReference type="NCBI Taxonomy" id="2771359"/>
    <lineage>
        <taxon>Bacteria</taxon>
        <taxon>Pseudomonadati</taxon>
        <taxon>Bacteroidota</taxon>
        <taxon>Cytophagia</taxon>
        <taxon>Cytophagales</taxon>
        <taxon>Hymenobacteraceae</taxon>
        <taxon>Hymenobacter</taxon>
    </lineage>
</organism>
<reference evidence="3" key="1">
    <citation type="submission" date="2020-09" db="EMBL/GenBank/DDBJ databases">
        <authorList>
            <person name="Kim M.K."/>
        </authorList>
    </citation>
    <scope>NUCLEOTIDE SEQUENCE</scope>
    <source>
        <strain evidence="3">BT664</strain>
    </source>
</reference>
<comment type="caution">
    <text evidence="3">The sequence shown here is derived from an EMBL/GenBank/DDBJ whole genome shotgun (WGS) entry which is preliminary data.</text>
</comment>
<accession>A0A927BID5</accession>
<dbReference type="EMBL" id="JACXAD010000046">
    <property type="protein sequence ID" value="MBD2770537.1"/>
    <property type="molecule type" value="Genomic_DNA"/>
</dbReference>
<sequence length="439" mass="48332">MRFFSGAAVALAVGLILSGCYSDTQPAATTKAVPPGASGVVRADLPRLPYRIYQNILRREPELGETVWTGAYRIYQGTLPGSPDTITLHLFQERASGFATTGLYASCHRADGHPYELVGRASADSLLLWGDVGQEDARARAEAGPRWRLLCQGRTLVGTHNGQPIRLREAFPLNSLAFAAPGFSDSIIAFPGITKSPVARISLQALLPKQRTVQPWPFESPSPDLTLSINIMRDLRARNGALPNHPAPELSQIWDEQRTSYQKTYFEKVQAKPGNMLLAALSPEDFPYYEFQQHQITYVLWNQAPLLSLGFYTYRYEGGAHGGYGTDVATYDTRTGQRLRFADIFRPGTEAQLSQLLEKAVRRALHITGQSLEERLNVETLPVTHNVYLTSGGAVFVYAPYEIASYGDGEISLFISQADLQPLLIPSTAGLLSRTLSTQ</sequence>
<dbReference type="PROSITE" id="PS51257">
    <property type="entry name" value="PROKAR_LIPOPROTEIN"/>
    <property type="match status" value="1"/>
</dbReference>
<dbReference type="InterPro" id="IPR037126">
    <property type="entry name" value="PdaC/RsiV-like_sf"/>
</dbReference>
<name>A0A927BID5_9BACT</name>
<protein>
    <submittedName>
        <fullName evidence="3">DUF3298 domain-containing protein</fullName>
    </submittedName>
</protein>
<evidence type="ECO:0000313" key="4">
    <source>
        <dbReference type="Proteomes" id="UP000612233"/>
    </source>
</evidence>
<feature type="domain" description="DUF3298" evidence="2">
    <location>
        <begin position="342"/>
        <end position="416"/>
    </location>
</feature>
<evidence type="ECO:0000313" key="3">
    <source>
        <dbReference type="EMBL" id="MBD2770537.1"/>
    </source>
</evidence>
<feature type="chain" id="PRO_5036746764" evidence="1">
    <location>
        <begin position="23"/>
        <end position="439"/>
    </location>
</feature>
<gene>
    <name evidence="3" type="ORF">IC235_21850</name>
</gene>
<dbReference type="Gene3D" id="3.30.565.40">
    <property type="entry name" value="Fervidobacterium nodosum Rt17-B1 like"/>
    <property type="match status" value="1"/>
</dbReference>
<dbReference type="AlphaFoldDB" id="A0A927BID5"/>
<dbReference type="Gene3D" id="3.90.640.20">
    <property type="entry name" value="Heat-shock cognate protein, ATPase"/>
    <property type="match status" value="1"/>
</dbReference>
<dbReference type="InterPro" id="IPR021729">
    <property type="entry name" value="DUF3298"/>
</dbReference>
<keyword evidence="1" id="KW-0732">Signal</keyword>
<dbReference type="Proteomes" id="UP000612233">
    <property type="component" value="Unassembled WGS sequence"/>
</dbReference>
<keyword evidence="4" id="KW-1185">Reference proteome</keyword>
<evidence type="ECO:0000259" key="2">
    <source>
        <dbReference type="Pfam" id="PF11738"/>
    </source>
</evidence>
<proteinExistence type="predicted"/>
<dbReference type="Pfam" id="PF11738">
    <property type="entry name" value="DUF3298"/>
    <property type="match status" value="1"/>
</dbReference>
<feature type="signal peptide" evidence="1">
    <location>
        <begin position="1"/>
        <end position="22"/>
    </location>
</feature>